<protein>
    <recommendedName>
        <fullName evidence="4">Centrosomal protein of 128 kDa</fullName>
    </recommendedName>
</protein>
<dbReference type="PANTHER" id="PTHR46657:SF1">
    <property type="entry name" value="CENTROSOMAL PROTEIN OF 128 KDA"/>
    <property type="match status" value="1"/>
</dbReference>
<dbReference type="GO" id="GO:0005814">
    <property type="term" value="C:centriole"/>
    <property type="evidence" value="ECO:0007669"/>
    <property type="project" value="TreeGrafter"/>
</dbReference>
<reference evidence="2" key="1">
    <citation type="submission" date="2025-08" db="UniProtKB">
        <authorList>
            <consortium name="Ensembl"/>
        </authorList>
    </citation>
    <scope>IDENTIFICATION</scope>
</reference>
<dbReference type="GO" id="GO:0000922">
    <property type="term" value="C:spindle pole"/>
    <property type="evidence" value="ECO:0007669"/>
    <property type="project" value="TreeGrafter"/>
</dbReference>
<proteinExistence type="predicted"/>
<dbReference type="PANTHER" id="PTHR46657">
    <property type="entry name" value="CENTROSOMAL PROTEIN OF 128 KDA"/>
    <property type="match status" value="1"/>
</dbReference>
<evidence type="ECO:0000313" key="2">
    <source>
        <dbReference type="Ensembl" id="ENSSPUP00000013965.1"/>
    </source>
</evidence>
<reference evidence="2" key="2">
    <citation type="submission" date="2025-09" db="UniProtKB">
        <authorList>
            <consortium name="Ensembl"/>
        </authorList>
    </citation>
    <scope>IDENTIFICATION</scope>
</reference>
<evidence type="ECO:0000256" key="1">
    <source>
        <dbReference type="SAM" id="Coils"/>
    </source>
</evidence>
<feature type="coiled-coil region" evidence="1">
    <location>
        <begin position="5"/>
        <end position="67"/>
    </location>
</feature>
<keyword evidence="1" id="KW-0175">Coiled coil</keyword>
<dbReference type="AlphaFoldDB" id="A0A8D0H4D1"/>
<evidence type="ECO:0008006" key="4">
    <source>
        <dbReference type="Google" id="ProtNLM"/>
    </source>
</evidence>
<keyword evidence="3" id="KW-1185">Reference proteome</keyword>
<dbReference type="Proteomes" id="UP000694392">
    <property type="component" value="Unplaced"/>
</dbReference>
<accession>A0A8D0H4D1</accession>
<evidence type="ECO:0000313" key="3">
    <source>
        <dbReference type="Proteomes" id="UP000694392"/>
    </source>
</evidence>
<dbReference type="InterPro" id="IPR026652">
    <property type="entry name" value="CEP128"/>
</dbReference>
<organism evidence="2 3">
    <name type="scientific">Sphenodon punctatus</name>
    <name type="common">Tuatara</name>
    <name type="synonym">Hatteria punctata</name>
    <dbReference type="NCBI Taxonomy" id="8508"/>
    <lineage>
        <taxon>Eukaryota</taxon>
        <taxon>Metazoa</taxon>
        <taxon>Chordata</taxon>
        <taxon>Craniata</taxon>
        <taxon>Vertebrata</taxon>
        <taxon>Euteleostomi</taxon>
        <taxon>Lepidosauria</taxon>
        <taxon>Sphenodontia</taxon>
        <taxon>Sphenodontidae</taxon>
        <taxon>Sphenodon</taxon>
    </lineage>
</organism>
<sequence>MKTECDKLTEELAQNEDQNAKLRRKYQLVKQELEGKDKQISSEEDHFRRMEEAILQLRDQLHCLQTEQESILNMIGSEIDAACEILSRDSVEKFKAISLTPGVHNDPHRWLAETKTKLQWLCEEVRERESKEKDLRRYLLQSREQLKHLTLSKESERTSLFGQIEKQEKFLEEVHREKRDLLEKNLRREE</sequence>
<name>A0A8D0H4D1_SPHPU</name>
<dbReference type="Ensembl" id="ENSSPUT00000014898.1">
    <property type="protein sequence ID" value="ENSSPUP00000013965.1"/>
    <property type="gene ID" value="ENSSPUG00000010755.1"/>
</dbReference>